<comment type="caution">
    <text evidence="2">The sequence shown here is derived from an EMBL/GenBank/DDBJ whole genome shotgun (WGS) entry which is preliminary data.</text>
</comment>
<dbReference type="PANTHER" id="PTHR30157">
    <property type="entry name" value="FERRIC REDUCTASE, NADPH-DEPENDENT"/>
    <property type="match status" value="1"/>
</dbReference>
<accession>A0A2P4UFA3</accession>
<dbReference type="InterPro" id="IPR013113">
    <property type="entry name" value="SIP_FAD-bd"/>
</dbReference>
<organism evidence="2 3">
    <name type="scientific">Actinomadura rubteroloni</name>
    <dbReference type="NCBI Taxonomy" id="1926885"/>
    <lineage>
        <taxon>Bacteria</taxon>
        <taxon>Bacillati</taxon>
        <taxon>Actinomycetota</taxon>
        <taxon>Actinomycetes</taxon>
        <taxon>Streptosporangiales</taxon>
        <taxon>Thermomonosporaceae</taxon>
        <taxon>Actinomadura</taxon>
    </lineage>
</organism>
<proteinExistence type="predicted"/>
<dbReference type="CDD" id="cd06193">
    <property type="entry name" value="siderophore_interacting"/>
    <property type="match status" value="1"/>
</dbReference>
<dbReference type="Pfam" id="PF04954">
    <property type="entry name" value="SIP"/>
    <property type="match status" value="1"/>
</dbReference>
<dbReference type="InterPro" id="IPR039261">
    <property type="entry name" value="FNR_nucleotide-bd"/>
</dbReference>
<gene>
    <name evidence="2" type="primary">viuB_1</name>
    <name evidence="2" type="ORF">BTM25_23320</name>
</gene>
<dbReference type="InterPro" id="IPR039374">
    <property type="entry name" value="SIP_fam"/>
</dbReference>
<dbReference type="Proteomes" id="UP000242367">
    <property type="component" value="Unassembled WGS sequence"/>
</dbReference>
<dbReference type="Gene3D" id="2.40.30.10">
    <property type="entry name" value="Translation factors"/>
    <property type="match status" value="1"/>
</dbReference>
<name>A0A2P4UFA3_9ACTN</name>
<dbReference type="Pfam" id="PF08021">
    <property type="entry name" value="FAD_binding_9"/>
    <property type="match status" value="1"/>
</dbReference>
<dbReference type="PROSITE" id="PS51384">
    <property type="entry name" value="FAD_FR"/>
    <property type="match status" value="1"/>
</dbReference>
<reference evidence="2 3" key="1">
    <citation type="journal article" date="2017" name="Chemistry">
        <title>Isolation, Biosynthesis and Chemical Modifications of Rubterolones A-F: Rare Tropolone Alkaloids from Actinomadura sp. 5-2.</title>
        <authorList>
            <person name="Guo H."/>
            <person name="Benndorf R."/>
            <person name="Leichnitz D."/>
            <person name="Klassen J.L."/>
            <person name="Vollmers J."/>
            <person name="Gorls H."/>
            <person name="Steinacker M."/>
            <person name="Weigel C."/>
            <person name="Dahse H.M."/>
            <person name="Kaster A.K."/>
            <person name="de Beer Z.W."/>
            <person name="Poulsen M."/>
            <person name="Beemelmanns C."/>
        </authorList>
    </citation>
    <scope>NUCLEOTIDE SEQUENCE [LARGE SCALE GENOMIC DNA]</scope>
    <source>
        <strain evidence="2 3">5-2</strain>
    </source>
</reference>
<dbReference type="AlphaFoldDB" id="A0A2P4UFA3"/>
<evidence type="ECO:0000313" key="2">
    <source>
        <dbReference type="EMBL" id="POM23711.1"/>
    </source>
</evidence>
<sequence length="279" mass="29449">MSVPSDRVPGLRVLTVLRAAALTPRMRRITLGGPELAGFGTGPNVKLLFPPPGDPDPQWPAAGADGRPVWPPADRRPVMRTYTVRRHDPAAGEVDVDFVLHGDDGAASRWAAAARPGDVVGALGPGGRVLGPADHYVIAGDQTALPAIAAMIENLPAGTRGQVVVEVPGPAEVQHLMPPPGVELTWLFGDGAGPGALAEAVRALPWPDGDVFAWIAGESASVRAIRSYVREERGVPRGRVLAIGYWKRGLTETAYHDAHDNDRDADYYAAGREEAAARA</sequence>
<dbReference type="EMBL" id="MTBP01000002">
    <property type="protein sequence ID" value="POM23711.1"/>
    <property type="molecule type" value="Genomic_DNA"/>
</dbReference>
<evidence type="ECO:0000313" key="3">
    <source>
        <dbReference type="Proteomes" id="UP000242367"/>
    </source>
</evidence>
<keyword evidence="3" id="KW-1185">Reference proteome</keyword>
<dbReference type="InterPro" id="IPR017938">
    <property type="entry name" value="Riboflavin_synthase-like_b-brl"/>
</dbReference>
<dbReference type="RefSeq" id="WP_103562927.1">
    <property type="nucleotide sequence ID" value="NZ_MTBP01000002.1"/>
</dbReference>
<dbReference type="InterPro" id="IPR017927">
    <property type="entry name" value="FAD-bd_FR_type"/>
</dbReference>
<dbReference type="PANTHER" id="PTHR30157:SF0">
    <property type="entry name" value="NADPH-DEPENDENT FERRIC-CHELATE REDUCTASE"/>
    <property type="match status" value="1"/>
</dbReference>
<protein>
    <submittedName>
        <fullName evidence="2">Vibriobactin utilization protein ViuB</fullName>
    </submittedName>
</protein>
<feature type="domain" description="FAD-binding FR-type" evidence="1">
    <location>
        <begin position="9"/>
        <end position="132"/>
    </location>
</feature>
<dbReference type="Gene3D" id="3.40.50.80">
    <property type="entry name" value="Nucleotide-binding domain of ferredoxin-NADP reductase (FNR) module"/>
    <property type="match status" value="1"/>
</dbReference>
<evidence type="ECO:0000259" key="1">
    <source>
        <dbReference type="PROSITE" id="PS51384"/>
    </source>
</evidence>
<dbReference type="GO" id="GO:0016491">
    <property type="term" value="F:oxidoreductase activity"/>
    <property type="evidence" value="ECO:0007669"/>
    <property type="project" value="InterPro"/>
</dbReference>
<dbReference type="InterPro" id="IPR007037">
    <property type="entry name" value="SIP_rossman_dom"/>
</dbReference>
<dbReference type="SUPFAM" id="SSF63380">
    <property type="entry name" value="Riboflavin synthase domain-like"/>
    <property type="match status" value="1"/>
</dbReference>